<gene>
    <name evidence="1" type="ORF">CLOSTASPAR_00154</name>
</gene>
<evidence type="ECO:0000313" key="1">
    <source>
        <dbReference type="EMBL" id="EEG57734.1"/>
    </source>
</evidence>
<proteinExistence type="predicted"/>
<sequence length="40" mass="4253">MIGLFHVLCVSFCAAMAKIPGAALNSRLIRRPGPTSRALL</sequence>
<dbReference type="HOGENOM" id="CLU_3287125_0_0_9"/>
<comment type="caution">
    <text evidence="1">The sequence shown here is derived from an EMBL/GenBank/DDBJ whole genome shotgun (WGS) entry which is preliminary data.</text>
</comment>
<dbReference type="Proteomes" id="UP000004756">
    <property type="component" value="Unassembled WGS sequence"/>
</dbReference>
<organism evidence="1 2">
    <name type="scientific">[Clostridium] asparagiforme DSM 15981</name>
    <dbReference type="NCBI Taxonomy" id="518636"/>
    <lineage>
        <taxon>Bacteria</taxon>
        <taxon>Bacillati</taxon>
        <taxon>Bacillota</taxon>
        <taxon>Clostridia</taxon>
        <taxon>Lachnospirales</taxon>
        <taxon>Lachnospiraceae</taxon>
        <taxon>Enterocloster</taxon>
    </lineage>
</organism>
<keyword evidence="2" id="KW-1185">Reference proteome</keyword>
<accession>C0CT55</accession>
<name>C0CT55_9FIRM</name>
<dbReference type="AlphaFoldDB" id="C0CT55"/>
<reference evidence="1 2" key="1">
    <citation type="submission" date="2009-02" db="EMBL/GenBank/DDBJ databases">
        <title>Draft genome sequence of Clostridium asparagiforme (DSM 15981).</title>
        <authorList>
            <person name="Sudarsanam P."/>
            <person name="Ley R."/>
            <person name="Guruge J."/>
            <person name="Turnbaugh P.J."/>
            <person name="Mahowald M."/>
            <person name="Liep D."/>
            <person name="Gordon J."/>
        </authorList>
    </citation>
    <scope>NUCLEOTIDE SEQUENCE [LARGE SCALE GENOMIC DNA]</scope>
    <source>
        <strain evidence="1 2">DSM 15981</strain>
    </source>
</reference>
<protein>
    <submittedName>
        <fullName evidence="1">Uncharacterized protein</fullName>
    </submittedName>
</protein>
<dbReference type="EMBL" id="ACCJ01000008">
    <property type="protein sequence ID" value="EEG57734.1"/>
    <property type="molecule type" value="Genomic_DNA"/>
</dbReference>
<evidence type="ECO:0000313" key="2">
    <source>
        <dbReference type="Proteomes" id="UP000004756"/>
    </source>
</evidence>